<dbReference type="AlphaFoldDB" id="A0A166ARS4"/>
<dbReference type="GO" id="GO:0005886">
    <property type="term" value="C:plasma membrane"/>
    <property type="evidence" value="ECO:0007669"/>
    <property type="project" value="TreeGrafter"/>
</dbReference>
<evidence type="ECO:0000256" key="6">
    <source>
        <dbReference type="SAM" id="Phobius"/>
    </source>
</evidence>
<protein>
    <recommendedName>
        <fullName evidence="9">Iron export permease protein FetB</fullName>
    </recommendedName>
</protein>
<reference evidence="7 8" key="1">
    <citation type="journal article" date="2016" name="Front. Microbiol.">
        <title>Comparative Genomic Analysis Reveals a Diverse Repertoire of Genes Involved in Prokaryote-Eukaryote Interactions within the Pseudovibrio Genus.</title>
        <authorList>
            <person name="Romano S."/>
            <person name="Fernandez-Guerra A."/>
            <person name="Reen F.J."/>
            <person name="Glockner F.O."/>
            <person name="Crowley S.P."/>
            <person name="O'Sullivan O."/>
            <person name="Cotter P.D."/>
            <person name="Adams C."/>
            <person name="Dobson A.D."/>
            <person name="O'Gara F."/>
        </authorList>
    </citation>
    <scope>NUCLEOTIDE SEQUENCE [LARGE SCALE GENOMIC DNA]</scope>
    <source>
        <strain evidence="7 8">Ad2</strain>
    </source>
</reference>
<feature type="transmembrane region" description="Helical" evidence="6">
    <location>
        <begin position="180"/>
        <end position="201"/>
    </location>
</feature>
<proteinExistence type="inferred from homology"/>
<evidence type="ECO:0000256" key="1">
    <source>
        <dbReference type="ARBA" id="ARBA00004141"/>
    </source>
</evidence>
<dbReference type="PATRIC" id="fig|989403.3.peg.816"/>
<evidence type="ECO:0008006" key="9">
    <source>
        <dbReference type="Google" id="ProtNLM"/>
    </source>
</evidence>
<sequence length="253" mass="27404">MTTSVAWSDLALFYLIALIPLSLLWTMGLRELSRDLIISIARMSVQLLVIGFYLQTVFDLDNLVLNLVWLVAMAMIAAVTTAGRAKMPRLKSTLPLSAAMLIAMLPVLAMFVFILSKPVPWYSAQITIPIAGMLLGNALGSLVIALRRFNLRTPEDKDLIEQLTTMGASKVEARRTLVKAALGTAASPVIASMATLGLVSLPGMMTGQILGGFNPIEAVQYQIAIMLGICATQTLSVILALRFSIYMETESEL</sequence>
<evidence type="ECO:0000256" key="3">
    <source>
        <dbReference type="ARBA" id="ARBA00022692"/>
    </source>
</evidence>
<feature type="transmembrane region" description="Helical" evidence="6">
    <location>
        <begin position="126"/>
        <end position="146"/>
    </location>
</feature>
<keyword evidence="3 6" id="KW-0812">Transmembrane</keyword>
<evidence type="ECO:0000313" key="7">
    <source>
        <dbReference type="EMBL" id="KZL21475.1"/>
    </source>
</evidence>
<dbReference type="STRING" id="989403.SAMN05421798_10642"/>
<dbReference type="Pfam" id="PF03649">
    <property type="entry name" value="UPF0014"/>
    <property type="match status" value="1"/>
</dbReference>
<keyword evidence="8" id="KW-1185">Reference proteome</keyword>
<comment type="similarity">
    <text evidence="2">Belongs to the UPF0014 family.</text>
</comment>
<feature type="transmembrane region" description="Helical" evidence="6">
    <location>
        <begin position="94"/>
        <end position="114"/>
    </location>
</feature>
<keyword evidence="4 6" id="KW-1133">Transmembrane helix</keyword>
<evidence type="ECO:0000256" key="5">
    <source>
        <dbReference type="ARBA" id="ARBA00023136"/>
    </source>
</evidence>
<evidence type="ECO:0000313" key="8">
    <source>
        <dbReference type="Proteomes" id="UP000076577"/>
    </source>
</evidence>
<feature type="transmembrane region" description="Helical" evidence="6">
    <location>
        <begin position="12"/>
        <end position="29"/>
    </location>
</feature>
<dbReference type="PANTHER" id="PTHR30028:SF0">
    <property type="entry name" value="PROTEIN ALUMINUM SENSITIVE 3"/>
    <property type="match status" value="1"/>
</dbReference>
<organism evidence="7 8">
    <name type="scientific">Pseudovibrio axinellae</name>
    <dbReference type="NCBI Taxonomy" id="989403"/>
    <lineage>
        <taxon>Bacteria</taxon>
        <taxon>Pseudomonadati</taxon>
        <taxon>Pseudomonadota</taxon>
        <taxon>Alphaproteobacteria</taxon>
        <taxon>Hyphomicrobiales</taxon>
        <taxon>Stappiaceae</taxon>
        <taxon>Pseudovibrio</taxon>
    </lineage>
</organism>
<comment type="caution">
    <text evidence="7">The sequence shown here is derived from an EMBL/GenBank/DDBJ whole genome shotgun (WGS) entry which is preliminary data.</text>
</comment>
<accession>A0A166ARS4</accession>
<dbReference type="PANTHER" id="PTHR30028">
    <property type="entry name" value="UPF0014 INNER MEMBRANE PROTEIN YBBM-RELATED"/>
    <property type="match status" value="1"/>
</dbReference>
<feature type="transmembrane region" description="Helical" evidence="6">
    <location>
        <begin position="221"/>
        <end position="241"/>
    </location>
</feature>
<name>A0A166ARS4_9HYPH</name>
<comment type="subcellular location">
    <subcellularLocation>
        <location evidence="1">Membrane</location>
        <topology evidence="1">Multi-pass membrane protein</topology>
    </subcellularLocation>
</comment>
<evidence type="ECO:0000256" key="2">
    <source>
        <dbReference type="ARBA" id="ARBA00005268"/>
    </source>
</evidence>
<gene>
    <name evidence="7" type="ORF">PsAD2_00770</name>
</gene>
<keyword evidence="5 6" id="KW-0472">Membrane</keyword>
<dbReference type="EMBL" id="LMCB01000004">
    <property type="protein sequence ID" value="KZL21475.1"/>
    <property type="molecule type" value="Genomic_DNA"/>
</dbReference>
<feature type="transmembrane region" description="Helical" evidence="6">
    <location>
        <begin position="36"/>
        <end position="57"/>
    </location>
</feature>
<evidence type="ECO:0000256" key="4">
    <source>
        <dbReference type="ARBA" id="ARBA00022989"/>
    </source>
</evidence>
<dbReference type="Proteomes" id="UP000076577">
    <property type="component" value="Unassembled WGS sequence"/>
</dbReference>
<feature type="transmembrane region" description="Helical" evidence="6">
    <location>
        <begin position="63"/>
        <end position="82"/>
    </location>
</feature>
<dbReference type="RefSeq" id="WP_068002395.1">
    <property type="nucleotide sequence ID" value="NZ_FOFM01000006.1"/>
</dbReference>
<dbReference type="OrthoDB" id="9791807at2"/>
<dbReference type="InterPro" id="IPR005226">
    <property type="entry name" value="UPF0014_fam"/>
</dbReference>